<dbReference type="RefSeq" id="WP_012595399.1">
    <property type="nucleotide sequence ID" value="NC_011726.1"/>
</dbReference>
<feature type="region of interest" description="Disordered" evidence="1">
    <location>
        <begin position="1"/>
        <end position="57"/>
    </location>
</feature>
<keyword evidence="3" id="KW-1185">Reference proteome</keyword>
<evidence type="ECO:0000256" key="1">
    <source>
        <dbReference type="SAM" id="MobiDB-lite"/>
    </source>
</evidence>
<evidence type="ECO:0000313" key="2">
    <source>
        <dbReference type="EMBL" id="ACK66131.1"/>
    </source>
</evidence>
<gene>
    <name evidence="2" type="ordered locus">PCC8801_2099</name>
</gene>
<protein>
    <submittedName>
        <fullName evidence="2">Uncharacterized protein</fullName>
    </submittedName>
</protein>
<accession>B7JZY4</accession>
<reference evidence="3" key="1">
    <citation type="journal article" date="2011" name="MBio">
        <title>Novel metabolic attributes of the genus Cyanothece, comprising a group of unicellular nitrogen-fixing Cyanobacteria.</title>
        <authorList>
            <person name="Bandyopadhyay A."/>
            <person name="Elvitigala T."/>
            <person name="Welsh E."/>
            <person name="Stockel J."/>
            <person name="Liberton M."/>
            <person name="Min H."/>
            <person name="Sherman L.A."/>
            <person name="Pakrasi H.B."/>
        </authorList>
    </citation>
    <scope>NUCLEOTIDE SEQUENCE [LARGE SCALE GENOMIC DNA]</scope>
    <source>
        <strain evidence="3">PCC 8801</strain>
    </source>
</reference>
<sequence>MGRKAKLKKVRKSQSDLSSFPQSNPNQFVNNIERQGYSLNRPERAPDVPQKRVDPQV</sequence>
<feature type="compositionally biased region" description="Polar residues" evidence="1">
    <location>
        <begin position="15"/>
        <end position="33"/>
    </location>
</feature>
<dbReference type="eggNOG" id="ENOG5033J4U">
    <property type="taxonomic scope" value="Bacteria"/>
</dbReference>
<feature type="compositionally biased region" description="Basic and acidic residues" evidence="1">
    <location>
        <begin position="41"/>
        <end position="57"/>
    </location>
</feature>
<dbReference type="EMBL" id="CP001287">
    <property type="protein sequence ID" value="ACK66131.1"/>
    <property type="molecule type" value="Genomic_DNA"/>
</dbReference>
<dbReference type="HOGENOM" id="CLU_205120_0_0_3"/>
<evidence type="ECO:0000313" key="3">
    <source>
        <dbReference type="Proteomes" id="UP000008204"/>
    </source>
</evidence>
<organism evidence="2 3">
    <name type="scientific">Rippkaea orientalis (strain PCC 8801 / RF-1)</name>
    <name type="common">Cyanothece sp. (strain PCC 8801)</name>
    <dbReference type="NCBI Taxonomy" id="41431"/>
    <lineage>
        <taxon>Bacteria</taxon>
        <taxon>Bacillati</taxon>
        <taxon>Cyanobacteriota</taxon>
        <taxon>Cyanophyceae</taxon>
        <taxon>Oscillatoriophycideae</taxon>
        <taxon>Chroococcales</taxon>
        <taxon>Aphanothecaceae</taxon>
        <taxon>Rippkaea</taxon>
        <taxon>Rippkaea orientalis</taxon>
    </lineage>
</organism>
<proteinExistence type="predicted"/>
<dbReference type="Proteomes" id="UP000008204">
    <property type="component" value="Chromosome"/>
</dbReference>
<feature type="compositionally biased region" description="Basic residues" evidence="1">
    <location>
        <begin position="1"/>
        <end position="12"/>
    </location>
</feature>
<dbReference type="STRING" id="41431.PCC8801_2099"/>
<name>B7JZY4_RIPO1</name>
<dbReference type="KEGG" id="cyp:PCC8801_2099"/>
<dbReference type="AlphaFoldDB" id="B7JZY4"/>